<comment type="caution">
    <text evidence="1">The sequence shown here is derived from an EMBL/GenBank/DDBJ whole genome shotgun (WGS) entry which is preliminary data.</text>
</comment>
<reference evidence="1 2" key="1">
    <citation type="submission" date="2015-12" db="EMBL/GenBank/DDBJ databases">
        <title>Genome comparisons provide insights into the role of secondary metabolites in the pathogenic phase of the Photorhabdus life cycle.</title>
        <authorList>
            <person name="Tobias N.J."/>
            <person name="Mishra B."/>
            <person name="Gupta D.K."/>
            <person name="Thines M."/>
            <person name="Stinear T.P."/>
            <person name="Bode H.B."/>
        </authorList>
    </citation>
    <scope>NUCLEOTIDE SEQUENCE [LARGE SCALE GENOMIC DNA]</scope>
    <source>
        <strain evidence="1 2">PB68.1</strain>
    </source>
</reference>
<sequence>MAMCERMFQKELYSEWVIRNSLYWMTPLTQWELHEDISSWTISFESDSPECLYEFERLLNDYTLREKLQNKTGSLRDTIVHKVLRSIDERLSQ</sequence>
<dbReference type="EMBL" id="LOMY01000108">
    <property type="protein sequence ID" value="OCQ51734.1"/>
    <property type="molecule type" value="Genomic_DNA"/>
</dbReference>
<dbReference type="AlphaFoldDB" id="A0A1C0U1E7"/>
<evidence type="ECO:0000313" key="2">
    <source>
        <dbReference type="Proteomes" id="UP000093476"/>
    </source>
</evidence>
<dbReference type="NCBIfam" id="TIGR03976">
    <property type="entry name" value="chp_LLNDYxLRE"/>
    <property type="match status" value="1"/>
</dbReference>
<name>A0A1C0U1E7_9GAMM</name>
<gene>
    <name evidence="1" type="ORF">Ppb6_03128</name>
</gene>
<organism evidence="1 2">
    <name type="scientific">Photorhabdus australis subsp. thailandensis</name>
    <dbReference type="NCBI Taxonomy" id="2805096"/>
    <lineage>
        <taxon>Bacteria</taxon>
        <taxon>Pseudomonadati</taxon>
        <taxon>Pseudomonadota</taxon>
        <taxon>Gammaproteobacteria</taxon>
        <taxon>Enterobacterales</taxon>
        <taxon>Morganellaceae</taxon>
        <taxon>Photorhabdus</taxon>
    </lineage>
</organism>
<dbReference type="InterPro" id="IPR023974">
    <property type="entry name" value="HxsD"/>
</dbReference>
<keyword evidence="2" id="KW-1185">Reference proteome</keyword>
<dbReference type="RefSeq" id="WP_083195655.1">
    <property type="nucleotide sequence ID" value="NZ_CAWMQZ010000108.1"/>
</dbReference>
<evidence type="ECO:0008006" key="3">
    <source>
        <dbReference type="Google" id="ProtNLM"/>
    </source>
</evidence>
<dbReference type="STRING" id="286156.Ppb6_03128"/>
<protein>
    <recommendedName>
        <fullName evidence="3">His-Xaa-Ser system protein HxsD</fullName>
    </recommendedName>
</protein>
<accession>A0A1C0U1E7</accession>
<proteinExistence type="predicted"/>
<evidence type="ECO:0000313" key="1">
    <source>
        <dbReference type="EMBL" id="OCQ51734.1"/>
    </source>
</evidence>
<dbReference type="Proteomes" id="UP000093476">
    <property type="component" value="Unassembled WGS sequence"/>
</dbReference>